<proteinExistence type="predicted"/>
<name>A0A6L8VLR0_9RHOB</name>
<evidence type="ECO:0000313" key="2">
    <source>
        <dbReference type="EMBL" id="MZQ91317.1"/>
    </source>
</evidence>
<keyword evidence="3" id="KW-1185">Reference proteome</keyword>
<accession>A0A6L8VLR0</accession>
<reference evidence="2 3" key="1">
    <citation type="submission" date="2020-01" db="EMBL/GenBank/DDBJ databases">
        <title>Frigidibacter albus SP32T (=CGMCC 1.13995T).</title>
        <authorList>
            <person name="Liao X."/>
        </authorList>
    </citation>
    <scope>NUCLEOTIDE SEQUENCE [LARGE SCALE GENOMIC DNA]</scope>
    <source>
        <strain evidence="2 3">SP32</strain>
    </source>
</reference>
<dbReference type="EMBL" id="WWNR01000026">
    <property type="protein sequence ID" value="MZQ91317.1"/>
    <property type="molecule type" value="Genomic_DNA"/>
</dbReference>
<feature type="signal peptide" evidence="1">
    <location>
        <begin position="1"/>
        <end position="20"/>
    </location>
</feature>
<feature type="chain" id="PRO_5026996709" description="DUF4148 domain-containing protein" evidence="1">
    <location>
        <begin position="21"/>
        <end position="78"/>
    </location>
</feature>
<keyword evidence="1" id="KW-0732">Signal</keyword>
<dbReference type="RefSeq" id="WP_161348700.1">
    <property type="nucleotide sequence ID" value="NZ_BMGW01000026.1"/>
</dbReference>
<sequence length="78" mass="7998">MKNLILASAALVAIAGSASASGQGYQPNKLSNVDAAELNIYVPNVNVDQLTPAQVQSVESALYGDDKGKVAALRAAVR</sequence>
<gene>
    <name evidence="2" type="ORF">GS660_19715</name>
</gene>
<evidence type="ECO:0008006" key="4">
    <source>
        <dbReference type="Google" id="ProtNLM"/>
    </source>
</evidence>
<comment type="caution">
    <text evidence="2">The sequence shown here is derived from an EMBL/GenBank/DDBJ whole genome shotgun (WGS) entry which is preliminary data.</text>
</comment>
<evidence type="ECO:0000256" key="1">
    <source>
        <dbReference type="SAM" id="SignalP"/>
    </source>
</evidence>
<dbReference type="Proteomes" id="UP000477083">
    <property type="component" value="Unassembled WGS sequence"/>
</dbReference>
<dbReference type="OrthoDB" id="9930549at2"/>
<evidence type="ECO:0000313" key="3">
    <source>
        <dbReference type="Proteomes" id="UP000477083"/>
    </source>
</evidence>
<protein>
    <recommendedName>
        <fullName evidence="4">DUF4148 domain-containing protein</fullName>
    </recommendedName>
</protein>
<dbReference type="AlphaFoldDB" id="A0A6L8VLR0"/>
<organism evidence="2 3">
    <name type="scientific">Frigidibacter albus</name>
    <dbReference type="NCBI Taxonomy" id="1465486"/>
    <lineage>
        <taxon>Bacteria</taxon>
        <taxon>Pseudomonadati</taxon>
        <taxon>Pseudomonadota</taxon>
        <taxon>Alphaproteobacteria</taxon>
        <taxon>Rhodobacterales</taxon>
        <taxon>Paracoccaceae</taxon>
        <taxon>Frigidibacter</taxon>
    </lineage>
</organism>